<gene>
    <name evidence="13" type="primary">mutS_2</name>
    <name evidence="9" type="synonym">mutS</name>
    <name evidence="13" type="ORF">LF1_40870</name>
</gene>
<dbReference type="GO" id="GO:0006298">
    <property type="term" value="P:mismatch repair"/>
    <property type="evidence" value="ECO:0007669"/>
    <property type="project" value="UniProtKB-UniRule"/>
</dbReference>
<evidence type="ECO:0000256" key="8">
    <source>
        <dbReference type="ARBA" id="ARBA00024647"/>
    </source>
</evidence>
<feature type="domain" description="DNA mismatch repair proteins mutS family" evidence="12">
    <location>
        <begin position="758"/>
        <end position="774"/>
    </location>
</feature>
<dbReference type="InterPro" id="IPR036678">
    <property type="entry name" value="MutS_con_dom_sf"/>
</dbReference>
<protein>
    <recommendedName>
        <fullName evidence="2 9">DNA mismatch repair protein MutS</fullName>
    </recommendedName>
</protein>
<dbReference type="AlphaFoldDB" id="A0A5B1CK17"/>
<dbReference type="GO" id="GO:0030983">
    <property type="term" value="F:mismatched DNA binding"/>
    <property type="evidence" value="ECO:0007669"/>
    <property type="project" value="InterPro"/>
</dbReference>
<dbReference type="Pfam" id="PF05190">
    <property type="entry name" value="MutS_IV"/>
    <property type="match status" value="1"/>
</dbReference>
<evidence type="ECO:0000259" key="12">
    <source>
        <dbReference type="PROSITE" id="PS00486"/>
    </source>
</evidence>
<dbReference type="Proteomes" id="UP000322699">
    <property type="component" value="Unassembled WGS sequence"/>
</dbReference>
<proteinExistence type="inferred from homology"/>
<dbReference type="PANTHER" id="PTHR11361:SF34">
    <property type="entry name" value="DNA MISMATCH REPAIR PROTEIN MSH1, MITOCHONDRIAL"/>
    <property type="match status" value="1"/>
</dbReference>
<dbReference type="InterPro" id="IPR017261">
    <property type="entry name" value="DNA_mismatch_repair_MutS/MSH"/>
</dbReference>
<dbReference type="SMART" id="SM00533">
    <property type="entry name" value="MUTSd"/>
    <property type="match status" value="1"/>
</dbReference>
<evidence type="ECO:0000256" key="1">
    <source>
        <dbReference type="ARBA" id="ARBA00006271"/>
    </source>
</evidence>
<evidence type="ECO:0000256" key="3">
    <source>
        <dbReference type="ARBA" id="ARBA00022741"/>
    </source>
</evidence>
<dbReference type="PROSITE" id="PS00486">
    <property type="entry name" value="DNA_MISMATCH_REPAIR_2"/>
    <property type="match status" value="1"/>
</dbReference>
<dbReference type="SUPFAM" id="SSF53150">
    <property type="entry name" value="DNA repair protein MutS, domain II"/>
    <property type="match status" value="1"/>
</dbReference>
<dbReference type="PANTHER" id="PTHR11361">
    <property type="entry name" value="DNA MISMATCH REPAIR PROTEIN MUTS FAMILY MEMBER"/>
    <property type="match status" value="1"/>
</dbReference>
<reference evidence="13 14" key="1">
    <citation type="submission" date="2019-08" db="EMBL/GenBank/DDBJ databases">
        <title>Deep-cultivation of Planctomycetes and their phenomic and genomic characterization uncovers novel biology.</title>
        <authorList>
            <person name="Wiegand S."/>
            <person name="Jogler M."/>
            <person name="Boedeker C."/>
            <person name="Pinto D."/>
            <person name="Vollmers J."/>
            <person name="Rivas-Marin E."/>
            <person name="Kohn T."/>
            <person name="Peeters S.H."/>
            <person name="Heuer A."/>
            <person name="Rast P."/>
            <person name="Oberbeckmann S."/>
            <person name="Bunk B."/>
            <person name="Jeske O."/>
            <person name="Meyerdierks A."/>
            <person name="Storesund J.E."/>
            <person name="Kallscheuer N."/>
            <person name="Luecker S."/>
            <person name="Lage O.M."/>
            <person name="Pohl T."/>
            <person name="Merkel B.J."/>
            <person name="Hornburger P."/>
            <person name="Mueller R.-W."/>
            <person name="Bruemmer F."/>
            <person name="Labrenz M."/>
            <person name="Spormann A.M."/>
            <person name="Op Den Camp H."/>
            <person name="Overmann J."/>
            <person name="Amann R."/>
            <person name="Jetten M.S.M."/>
            <person name="Mascher T."/>
            <person name="Medema M.H."/>
            <person name="Devos D.P."/>
            <person name="Kaster A.-K."/>
            <person name="Ovreas L."/>
            <person name="Rohde M."/>
            <person name="Galperin M.Y."/>
            <person name="Jogler C."/>
        </authorList>
    </citation>
    <scope>NUCLEOTIDE SEQUENCE [LARGE SCALE GENOMIC DNA]</scope>
    <source>
        <strain evidence="13 14">LF1</strain>
    </source>
</reference>
<evidence type="ECO:0000256" key="6">
    <source>
        <dbReference type="ARBA" id="ARBA00023125"/>
    </source>
</evidence>
<dbReference type="InterPro" id="IPR007695">
    <property type="entry name" value="DNA_mismatch_repair_MutS-lik_N"/>
</dbReference>
<dbReference type="InterPro" id="IPR045076">
    <property type="entry name" value="MutS"/>
</dbReference>
<keyword evidence="4 9" id="KW-0227">DNA damage</keyword>
<evidence type="ECO:0000256" key="9">
    <source>
        <dbReference type="HAMAP-Rule" id="MF_00096"/>
    </source>
</evidence>
<dbReference type="Pfam" id="PF00488">
    <property type="entry name" value="MutS_V"/>
    <property type="match status" value="1"/>
</dbReference>
<evidence type="ECO:0000256" key="7">
    <source>
        <dbReference type="ARBA" id="ARBA00023204"/>
    </source>
</evidence>
<evidence type="ECO:0000313" key="13">
    <source>
        <dbReference type="EMBL" id="KAA1261537.1"/>
    </source>
</evidence>
<dbReference type="InterPro" id="IPR005748">
    <property type="entry name" value="DNA_mismatch_repair_MutS"/>
</dbReference>
<dbReference type="Gene3D" id="3.40.1170.10">
    <property type="entry name" value="DNA repair protein MutS, domain I"/>
    <property type="match status" value="1"/>
</dbReference>
<feature type="region of interest" description="Disordered" evidence="11">
    <location>
        <begin position="1"/>
        <end position="39"/>
    </location>
</feature>
<dbReference type="InterPro" id="IPR016151">
    <property type="entry name" value="DNA_mismatch_repair_MutS_N"/>
</dbReference>
<keyword evidence="7 9" id="KW-0234">DNA repair</keyword>
<dbReference type="CDD" id="cd03284">
    <property type="entry name" value="ABC_MutS1"/>
    <property type="match status" value="1"/>
</dbReference>
<sequence>MGSTQHSLPGRNACSQALPRNQVFGRRKPDQTGTTATHPETVSLKITADRLSLDRDNRYDFSMTPMMKQYHEAKAACGDALLFFRMGDFYELFLEDAKTAAGILGLTLTSRDKDSANPTAMAGFPHHQLDGYLQKLIRAGYRAAVCEQVEDPKTAKGLVKREVTRIVSAGTLTDEGLLDPREANYVASVCLMHAKGAKKNSPKTVAGIAWAELSSGRFEAGTFDAARVDDELARIGPAEVIYREDDAHFHPDTTAPWSWTSRPAWSFAEDSATETLCKQFEVSSLDGYGFEDNDSAAIRAAGGVLTYLQETQRNDLSHFRGIVSHRKSNFLQIDAATRRSLEITRTIRSGSRDGSLLGVIDRTCTSMGSRLLSDWIAAPLIDGPAIEARLDAVAEFVSDAKLRSDVRETLKQTFDLTRLMARIATQRTGPRDLLQVAGTLSNLPKLKARLTDRDSERLTFIEAHLHLCPELRSKLESALADDCPISAAEGNFIRPGYDAELDSLRELAKGGKQWIAEYQKRQMDETGITNIKVGYNRVFGYFLEVSNSQKDRVPDFFIRKQTLKNCERYITPELKEYEEKVLAADDKASAREQHLFLEIRSLTHSHLSTLQEVAAAMAELDVLASQAEIASTRNWTRPTLTDDSILRIESGRHPVLDVTMPQGEFVPNDCMQSPEAGMIQLITGPNMAGKSTYIRQVALITLMAQAGSFVPAASAEIGLADRIFARVGASDELSRGQSTFMVEMVETARILNTATSRSLVILDEIGRGTSTYDGLSLAWAITEHLHEQIGCRTLFATHYHELTQLEESLPRVANLNVAVKEWNDEVIFLHRIVRGGADKSYGIHVARLAGIPKAVNERAKDVLAQLEADHRDALDRPTIRSPGGSDANGASVNGQYQMTLFGFADHPLIGQVDQLDLDSMTPIEALQFLQEAKQGLSSPSV</sequence>
<dbReference type="InterPro" id="IPR036187">
    <property type="entry name" value="DNA_mismatch_repair_MutS_sf"/>
</dbReference>
<dbReference type="EMBL" id="VRLW01000001">
    <property type="protein sequence ID" value="KAA1261537.1"/>
    <property type="molecule type" value="Genomic_DNA"/>
</dbReference>
<name>A0A5B1CK17_9BACT</name>
<dbReference type="InterPro" id="IPR007696">
    <property type="entry name" value="DNA_mismatch_repair_MutS_core"/>
</dbReference>
<feature type="compositionally biased region" description="Polar residues" evidence="11">
    <location>
        <begin position="1"/>
        <end position="19"/>
    </location>
</feature>
<dbReference type="FunFam" id="3.40.1170.10:FF:000001">
    <property type="entry name" value="DNA mismatch repair protein MutS"/>
    <property type="match status" value="1"/>
</dbReference>
<dbReference type="SUPFAM" id="SSF52540">
    <property type="entry name" value="P-loop containing nucleoside triphosphate hydrolases"/>
    <property type="match status" value="1"/>
</dbReference>
<dbReference type="GO" id="GO:0140664">
    <property type="term" value="F:ATP-dependent DNA damage sensor activity"/>
    <property type="evidence" value="ECO:0007669"/>
    <property type="project" value="InterPro"/>
</dbReference>
<dbReference type="Gene3D" id="3.40.50.300">
    <property type="entry name" value="P-loop containing nucleotide triphosphate hydrolases"/>
    <property type="match status" value="1"/>
</dbReference>
<comment type="similarity">
    <text evidence="1 9 10">Belongs to the DNA mismatch repair MutS family.</text>
</comment>
<keyword evidence="3 9" id="KW-0547">Nucleotide-binding</keyword>
<dbReference type="PIRSF" id="PIRSF037677">
    <property type="entry name" value="DNA_mis_repair_Msh6"/>
    <property type="match status" value="1"/>
</dbReference>
<dbReference type="InterPro" id="IPR000432">
    <property type="entry name" value="DNA_mismatch_repair_MutS_C"/>
</dbReference>
<dbReference type="NCBIfam" id="TIGR01070">
    <property type="entry name" value="mutS1"/>
    <property type="match status" value="1"/>
</dbReference>
<evidence type="ECO:0000256" key="10">
    <source>
        <dbReference type="RuleBase" id="RU003756"/>
    </source>
</evidence>
<dbReference type="GO" id="GO:0003684">
    <property type="term" value="F:damaged DNA binding"/>
    <property type="evidence" value="ECO:0007669"/>
    <property type="project" value="UniProtKB-UniRule"/>
</dbReference>
<dbReference type="GO" id="GO:0005829">
    <property type="term" value="C:cytosol"/>
    <property type="evidence" value="ECO:0007669"/>
    <property type="project" value="TreeGrafter"/>
</dbReference>
<dbReference type="Gene3D" id="3.30.420.110">
    <property type="entry name" value="MutS, connector domain"/>
    <property type="match status" value="1"/>
</dbReference>
<accession>A0A5B1CK17</accession>
<organism evidence="13 14">
    <name type="scientific">Rubripirellula obstinata</name>
    <dbReference type="NCBI Taxonomy" id="406547"/>
    <lineage>
        <taxon>Bacteria</taxon>
        <taxon>Pseudomonadati</taxon>
        <taxon>Planctomycetota</taxon>
        <taxon>Planctomycetia</taxon>
        <taxon>Pirellulales</taxon>
        <taxon>Pirellulaceae</taxon>
        <taxon>Rubripirellula</taxon>
    </lineage>
</organism>
<dbReference type="Gene3D" id="1.10.1420.10">
    <property type="match status" value="2"/>
</dbReference>
<evidence type="ECO:0000256" key="11">
    <source>
        <dbReference type="SAM" id="MobiDB-lite"/>
    </source>
</evidence>
<comment type="function">
    <text evidence="8 9">This protein is involved in the repair of mismatches in DNA. It is possible that it carries out the mismatch recognition step. This protein has a weak ATPase activity.</text>
</comment>
<dbReference type="FunFam" id="1.10.1420.10:FF:000001">
    <property type="entry name" value="DNA mismatch repair protein MutS"/>
    <property type="match status" value="1"/>
</dbReference>
<dbReference type="GO" id="GO:0005524">
    <property type="term" value="F:ATP binding"/>
    <property type="evidence" value="ECO:0007669"/>
    <property type="project" value="UniProtKB-UniRule"/>
</dbReference>
<comment type="caution">
    <text evidence="13">The sequence shown here is derived from an EMBL/GenBank/DDBJ whole genome shotgun (WGS) entry which is preliminary data.</text>
</comment>
<keyword evidence="14" id="KW-1185">Reference proteome</keyword>
<dbReference type="SUPFAM" id="SSF55271">
    <property type="entry name" value="DNA repair protein MutS, domain I"/>
    <property type="match status" value="1"/>
</dbReference>
<dbReference type="InterPro" id="IPR027417">
    <property type="entry name" value="P-loop_NTPase"/>
</dbReference>
<dbReference type="InterPro" id="IPR007861">
    <property type="entry name" value="DNA_mismatch_repair_MutS_clamp"/>
</dbReference>
<evidence type="ECO:0000256" key="5">
    <source>
        <dbReference type="ARBA" id="ARBA00022840"/>
    </source>
</evidence>
<dbReference type="SMART" id="SM00534">
    <property type="entry name" value="MUTSac"/>
    <property type="match status" value="1"/>
</dbReference>
<evidence type="ECO:0000256" key="2">
    <source>
        <dbReference type="ARBA" id="ARBA00021982"/>
    </source>
</evidence>
<keyword evidence="6 9" id="KW-0238">DNA-binding</keyword>
<dbReference type="HAMAP" id="MF_00096">
    <property type="entry name" value="MutS"/>
    <property type="match status" value="1"/>
</dbReference>
<keyword evidence="5 9" id="KW-0067">ATP-binding</keyword>
<evidence type="ECO:0000256" key="4">
    <source>
        <dbReference type="ARBA" id="ARBA00022763"/>
    </source>
</evidence>
<dbReference type="Pfam" id="PF01624">
    <property type="entry name" value="MutS_I"/>
    <property type="match status" value="1"/>
</dbReference>
<dbReference type="Pfam" id="PF05192">
    <property type="entry name" value="MutS_III"/>
    <property type="match status" value="1"/>
</dbReference>
<dbReference type="InterPro" id="IPR007860">
    <property type="entry name" value="DNA_mmatch_repair_MutS_con_dom"/>
</dbReference>
<dbReference type="FunFam" id="3.40.50.300:FF:000870">
    <property type="entry name" value="MutS protein homolog 4"/>
    <property type="match status" value="1"/>
</dbReference>
<dbReference type="NCBIfam" id="NF003810">
    <property type="entry name" value="PRK05399.1"/>
    <property type="match status" value="1"/>
</dbReference>
<feature type="binding site" evidence="9">
    <location>
        <begin position="684"/>
        <end position="691"/>
    </location>
    <ligand>
        <name>ATP</name>
        <dbReference type="ChEBI" id="CHEBI:30616"/>
    </ligand>
</feature>
<dbReference type="Pfam" id="PF05188">
    <property type="entry name" value="MutS_II"/>
    <property type="match status" value="1"/>
</dbReference>
<evidence type="ECO:0000313" key="14">
    <source>
        <dbReference type="Proteomes" id="UP000322699"/>
    </source>
</evidence>
<dbReference type="SUPFAM" id="SSF48334">
    <property type="entry name" value="DNA repair protein MutS, domain III"/>
    <property type="match status" value="1"/>
</dbReference>